<dbReference type="InterPro" id="IPR007387">
    <property type="entry name" value="TRAP_DctQ"/>
</dbReference>
<name>A0A9Q7A7R7_9BACT</name>
<keyword evidence="7 9" id="KW-0472">Membrane</keyword>
<keyword evidence="3" id="KW-1003">Cell membrane</keyword>
<evidence type="ECO:0000256" key="9">
    <source>
        <dbReference type="SAM" id="Phobius"/>
    </source>
</evidence>
<feature type="transmembrane region" description="Helical" evidence="9">
    <location>
        <begin position="55"/>
        <end position="73"/>
    </location>
</feature>
<comment type="subcellular location">
    <subcellularLocation>
        <location evidence="1">Cell inner membrane</location>
        <topology evidence="1">Multi-pass membrane protein</topology>
    </subcellularLocation>
</comment>
<evidence type="ECO:0000313" key="11">
    <source>
        <dbReference type="EMBL" id="QTX32266.1"/>
    </source>
</evidence>
<dbReference type="PANTHER" id="PTHR35011:SF2">
    <property type="entry name" value="2,3-DIKETO-L-GULONATE TRAP TRANSPORTER SMALL PERMEASE PROTEIN YIAM"/>
    <property type="match status" value="1"/>
</dbReference>
<dbReference type="Pfam" id="PF04290">
    <property type="entry name" value="DctQ"/>
    <property type="match status" value="1"/>
</dbReference>
<gene>
    <name evidence="11" type="ORF">KAR29_13340</name>
</gene>
<keyword evidence="12" id="KW-1185">Reference proteome</keyword>
<keyword evidence="4" id="KW-0997">Cell inner membrane</keyword>
<accession>A0A9Q7A7R7</accession>
<keyword evidence="5 9" id="KW-0812">Transmembrane</keyword>
<reference evidence="12" key="1">
    <citation type="submission" date="2021-04" db="EMBL/GenBank/DDBJ databases">
        <title>A novel Synergistetes isolate from a pyrite-forming mixed culture.</title>
        <authorList>
            <person name="Bunk B."/>
            <person name="Sproer C."/>
            <person name="Spring S."/>
            <person name="Pester M."/>
        </authorList>
    </citation>
    <scope>NUCLEOTIDE SEQUENCE [LARGE SCALE GENOMIC DNA]</scope>
    <source>
        <strain evidence="12">J.5.4.2-T.3.5.2</strain>
    </source>
</reference>
<proteinExistence type="inferred from homology"/>
<sequence>MNAIEAIKGSLFWRVLGLFQKAILILSSLFVALIMCAQVLMRYVFKSDLYGMEEIIVIVAFWLYFMGSSYGVYEKSHVRADIIPQLLSEKPRRILSLAVQATMTALCLLFSWWGLDFIGYSLQEMPRTLIWAIPLAVGQSSVLAGYLIMSFYSVVYLAEEFLEIRAFLRKDSTAEATQAR</sequence>
<feature type="transmembrane region" description="Helical" evidence="9">
    <location>
        <begin position="94"/>
        <end position="115"/>
    </location>
</feature>
<evidence type="ECO:0000256" key="8">
    <source>
        <dbReference type="ARBA" id="ARBA00038436"/>
    </source>
</evidence>
<dbReference type="InterPro" id="IPR055348">
    <property type="entry name" value="DctQ"/>
</dbReference>
<dbReference type="GO" id="GO:0022857">
    <property type="term" value="F:transmembrane transporter activity"/>
    <property type="evidence" value="ECO:0007669"/>
    <property type="project" value="TreeGrafter"/>
</dbReference>
<dbReference type="EMBL" id="CP072943">
    <property type="protein sequence ID" value="QTX32266.1"/>
    <property type="molecule type" value="Genomic_DNA"/>
</dbReference>
<feature type="domain" description="Tripartite ATP-independent periplasmic transporters DctQ component" evidence="10">
    <location>
        <begin position="32"/>
        <end position="161"/>
    </location>
</feature>
<dbReference type="Proteomes" id="UP000671879">
    <property type="component" value="Chromosome"/>
</dbReference>
<comment type="similarity">
    <text evidence="8">Belongs to the TRAP transporter small permease family.</text>
</comment>
<organism evidence="11 12">
    <name type="scientific">Aminithiophilus ramosus</name>
    <dbReference type="NCBI Taxonomy" id="3029084"/>
    <lineage>
        <taxon>Bacteria</taxon>
        <taxon>Thermotogati</taxon>
        <taxon>Synergistota</taxon>
        <taxon>Synergistia</taxon>
        <taxon>Synergistales</taxon>
        <taxon>Aminithiophilaceae</taxon>
        <taxon>Aminithiophilus</taxon>
    </lineage>
</organism>
<dbReference type="KEGG" id="aram:KAR29_13340"/>
<evidence type="ECO:0000256" key="5">
    <source>
        <dbReference type="ARBA" id="ARBA00022692"/>
    </source>
</evidence>
<keyword evidence="6 9" id="KW-1133">Transmembrane helix</keyword>
<evidence type="ECO:0000256" key="4">
    <source>
        <dbReference type="ARBA" id="ARBA00022519"/>
    </source>
</evidence>
<evidence type="ECO:0000256" key="7">
    <source>
        <dbReference type="ARBA" id="ARBA00023136"/>
    </source>
</evidence>
<keyword evidence="2" id="KW-0813">Transport</keyword>
<evidence type="ECO:0000256" key="3">
    <source>
        <dbReference type="ARBA" id="ARBA00022475"/>
    </source>
</evidence>
<dbReference type="RefSeq" id="WP_274373489.1">
    <property type="nucleotide sequence ID" value="NZ_CP072943.1"/>
</dbReference>
<dbReference type="GO" id="GO:0005886">
    <property type="term" value="C:plasma membrane"/>
    <property type="evidence" value="ECO:0007669"/>
    <property type="project" value="UniProtKB-SubCell"/>
</dbReference>
<evidence type="ECO:0000256" key="6">
    <source>
        <dbReference type="ARBA" id="ARBA00022989"/>
    </source>
</evidence>
<dbReference type="PANTHER" id="PTHR35011">
    <property type="entry name" value="2,3-DIKETO-L-GULONATE TRAP TRANSPORTER SMALL PERMEASE PROTEIN YIAM"/>
    <property type="match status" value="1"/>
</dbReference>
<evidence type="ECO:0000259" key="10">
    <source>
        <dbReference type="Pfam" id="PF04290"/>
    </source>
</evidence>
<feature type="transmembrane region" description="Helical" evidence="9">
    <location>
        <begin position="22"/>
        <end position="43"/>
    </location>
</feature>
<evidence type="ECO:0000256" key="1">
    <source>
        <dbReference type="ARBA" id="ARBA00004429"/>
    </source>
</evidence>
<evidence type="ECO:0000256" key="2">
    <source>
        <dbReference type="ARBA" id="ARBA00022448"/>
    </source>
</evidence>
<dbReference type="GO" id="GO:0015740">
    <property type="term" value="P:C4-dicarboxylate transport"/>
    <property type="evidence" value="ECO:0007669"/>
    <property type="project" value="TreeGrafter"/>
</dbReference>
<dbReference type="AlphaFoldDB" id="A0A9Q7A7R7"/>
<evidence type="ECO:0000313" key="12">
    <source>
        <dbReference type="Proteomes" id="UP000671879"/>
    </source>
</evidence>
<feature type="transmembrane region" description="Helical" evidence="9">
    <location>
        <begin position="135"/>
        <end position="158"/>
    </location>
</feature>
<protein>
    <submittedName>
        <fullName evidence="11">TRAP transporter small permease</fullName>
    </submittedName>
</protein>